<evidence type="ECO:0000256" key="1">
    <source>
        <dbReference type="SAM" id="SignalP"/>
    </source>
</evidence>
<keyword evidence="3" id="KW-1185">Reference proteome</keyword>
<protein>
    <submittedName>
        <fullName evidence="2">Uncharacterized protein</fullName>
    </submittedName>
</protein>
<dbReference type="AlphaFoldDB" id="A0A7M4EHW0"/>
<organism evidence="2 3">
    <name type="scientific">Crocodylus porosus</name>
    <name type="common">Saltwater crocodile</name>
    <name type="synonym">Estuarine crocodile</name>
    <dbReference type="NCBI Taxonomy" id="8502"/>
    <lineage>
        <taxon>Eukaryota</taxon>
        <taxon>Metazoa</taxon>
        <taxon>Chordata</taxon>
        <taxon>Craniata</taxon>
        <taxon>Vertebrata</taxon>
        <taxon>Euteleostomi</taxon>
        <taxon>Archelosauria</taxon>
        <taxon>Archosauria</taxon>
        <taxon>Crocodylia</taxon>
        <taxon>Longirostres</taxon>
        <taxon>Crocodylidae</taxon>
        <taxon>Crocodylus</taxon>
    </lineage>
</organism>
<accession>A0A7M4EHW0</accession>
<sequence>MCTTILVISTLVIMLRRHFSNRVEPDAKTPLLQGHDSFSKQPYAPVAQRRKKGPLFFLSNECQAAIHFLSCISSN</sequence>
<dbReference type="Pfam" id="PF15201">
    <property type="entry name" value="Rod_cone_degen"/>
    <property type="match status" value="1"/>
</dbReference>
<dbReference type="Ensembl" id="ENSCPRT00005011868.1">
    <property type="protein sequence ID" value="ENSCPRP00005010077.1"/>
    <property type="gene ID" value="ENSCPRG00005007186.1"/>
</dbReference>
<name>A0A7M4EHW0_CROPO</name>
<dbReference type="GO" id="GO:0042622">
    <property type="term" value="C:photoreceptor outer segment membrane"/>
    <property type="evidence" value="ECO:0007669"/>
    <property type="project" value="InterPro"/>
</dbReference>
<dbReference type="Proteomes" id="UP000594220">
    <property type="component" value="Unplaced"/>
</dbReference>
<feature type="chain" id="PRO_5029719913" evidence="1">
    <location>
        <begin position="21"/>
        <end position="75"/>
    </location>
</feature>
<keyword evidence="1" id="KW-0732">Signal</keyword>
<evidence type="ECO:0000313" key="3">
    <source>
        <dbReference type="Proteomes" id="UP000594220"/>
    </source>
</evidence>
<reference evidence="2" key="2">
    <citation type="submission" date="2025-09" db="UniProtKB">
        <authorList>
            <consortium name="Ensembl"/>
        </authorList>
    </citation>
    <scope>IDENTIFICATION</scope>
</reference>
<dbReference type="InterPro" id="IPR027937">
    <property type="entry name" value="PRCD"/>
</dbReference>
<feature type="signal peptide" evidence="1">
    <location>
        <begin position="1"/>
        <end position="20"/>
    </location>
</feature>
<proteinExistence type="predicted"/>
<evidence type="ECO:0000313" key="2">
    <source>
        <dbReference type="Ensembl" id="ENSCPRP00005010077.1"/>
    </source>
</evidence>
<reference evidence="2" key="1">
    <citation type="submission" date="2025-08" db="UniProtKB">
        <authorList>
            <consortium name="Ensembl"/>
        </authorList>
    </citation>
    <scope>IDENTIFICATION</scope>
</reference>